<sequence>MEDNDDEYYSGNNNLAQYMNHTNRPSFDSFVSGNMQNIAQQSFHLHASNAKVLYNTWCHAVY</sequence>
<accession>A0A1X2I5R0</accession>
<evidence type="ECO:0000313" key="1">
    <source>
        <dbReference type="EMBL" id="ORZ09952.1"/>
    </source>
</evidence>
<protein>
    <submittedName>
        <fullName evidence="1">Uncharacterized protein</fullName>
    </submittedName>
</protein>
<name>A0A1X2I5R0_9FUNG</name>
<keyword evidence="2" id="KW-1185">Reference proteome</keyword>
<dbReference type="Proteomes" id="UP000193560">
    <property type="component" value="Unassembled WGS sequence"/>
</dbReference>
<organism evidence="1 2">
    <name type="scientific">Absidia repens</name>
    <dbReference type="NCBI Taxonomy" id="90262"/>
    <lineage>
        <taxon>Eukaryota</taxon>
        <taxon>Fungi</taxon>
        <taxon>Fungi incertae sedis</taxon>
        <taxon>Mucoromycota</taxon>
        <taxon>Mucoromycotina</taxon>
        <taxon>Mucoromycetes</taxon>
        <taxon>Mucorales</taxon>
        <taxon>Cunninghamellaceae</taxon>
        <taxon>Absidia</taxon>
    </lineage>
</organism>
<dbReference type="AlphaFoldDB" id="A0A1X2I5R0"/>
<reference evidence="1 2" key="1">
    <citation type="submission" date="2016-07" db="EMBL/GenBank/DDBJ databases">
        <title>Pervasive Adenine N6-methylation of Active Genes in Fungi.</title>
        <authorList>
            <consortium name="DOE Joint Genome Institute"/>
            <person name="Mondo S.J."/>
            <person name="Dannebaum R.O."/>
            <person name="Kuo R.C."/>
            <person name="Labutti K."/>
            <person name="Haridas S."/>
            <person name="Kuo A."/>
            <person name="Salamov A."/>
            <person name="Ahrendt S.R."/>
            <person name="Lipzen A."/>
            <person name="Sullivan W."/>
            <person name="Andreopoulos W.B."/>
            <person name="Clum A."/>
            <person name="Lindquist E."/>
            <person name="Daum C."/>
            <person name="Ramamoorthy G.K."/>
            <person name="Gryganskyi A."/>
            <person name="Culley D."/>
            <person name="Magnuson J.K."/>
            <person name="James T.Y."/>
            <person name="O'Malley M.A."/>
            <person name="Stajich J.E."/>
            <person name="Spatafora J.W."/>
            <person name="Visel A."/>
            <person name="Grigoriev I.V."/>
        </authorList>
    </citation>
    <scope>NUCLEOTIDE SEQUENCE [LARGE SCALE GENOMIC DNA]</scope>
    <source>
        <strain evidence="1 2">NRRL 1336</strain>
    </source>
</reference>
<evidence type="ECO:0000313" key="2">
    <source>
        <dbReference type="Proteomes" id="UP000193560"/>
    </source>
</evidence>
<gene>
    <name evidence="1" type="ORF">BCR42DRAFT_423426</name>
</gene>
<comment type="caution">
    <text evidence="1">The sequence shown here is derived from an EMBL/GenBank/DDBJ whole genome shotgun (WGS) entry which is preliminary data.</text>
</comment>
<proteinExistence type="predicted"/>
<dbReference type="EMBL" id="MCGE01000026">
    <property type="protein sequence ID" value="ORZ09952.1"/>
    <property type="molecule type" value="Genomic_DNA"/>
</dbReference>